<dbReference type="GO" id="GO:0016853">
    <property type="term" value="F:isomerase activity"/>
    <property type="evidence" value="ECO:0007669"/>
    <property type="project" value="UniProtKB-KW"/>
</dbReference>
<dbReference type="KEGG" id="mik:FOE78_16775"/>
<keyword evidence="2" id="KW-0413">Isomerase</keyword>
<dbReference type="PANTHER" id="PTHR12110:SF41">
    <property type="entry name" value="INOSOSE DEHYDRATASE"/>
    <property type="match status" value="1"/>
</dbReference>
<organism evidence="2 3">
    <name type="scientific">Microlunatus elymi</name>
    <dbReference type="NCBI Taxonomy" id="2596828"/>
    <lineage>
        <taxon>Bacteria</taxon>
        <taxon>Bacillati</taxon>
        <taxon>Actinomycetota</taxon>
        <taxon>Actinomycetes</taxon>
        <taxon>Propionibacteriales</taxon>
        <taxon>Propionibacteriaceae</taxon>
        <taxon>Microlunatus</taxon>
    </lineage>
</organism>
<dbReference type="Proteomes" id="UP000319263">
    <property type="component" value="Chromosome"/>
</dbReference>
<dbReference type="InterPro" id="IPR013022">
    <property type="entry name" value="Xyl_isomerase-like_TIM-brl"/>
</dbReference>
<dbReference type="OrthoDB" id="104997at2"/>
<keyword evidence="3" id="KW-1185">Reference proteome</keyword>
<dbReference type="SUPFAM" id="SSF51658">
    <property type="entry name" value="Xylose isomerase-like"/>
    <property type="match status" value="1"/>
</dbReference>
<dbReference type="EMBL" id="CP041692">
    <property type="protein sequence ID" value="QDP97354.1"/>
    <property type="molecule type" value="Genomic_DNA"/>
</dbReference>
<dbReference type="Pfam" id="PF01261">
    <property type="entry name" value="AP_endonuc_2"/>
    <property type="match status" value="1"/>
</dbReference>
<dbReference type="InterPro" id="IPR036237">
    <property type="entry name" value="Xyl_isomerase-like_sf"/>
</dbReference>
<evidence type="ECO:0000259" key="1">
    <source>
        <dbReference type="Pfam" id="PF01261"/>
    </source>
</evidence>
<sequence length="316" mass="36421">MTRRRRKIRGFVLVLFHDRSLADERGMIMVKIGLQLYSVRQALHEDPWGSLARISETGFRYLEAANHNAATDDGVGFDVPATELRTRLDDLGLTIVGCHVNPLDPDRLPAVLDYHQQVGNSQIGCDIEFYPFGDRDYLLRRAELFNRVGELCRDRGMRFYYHNHYQEFQRCGDRTVYELIMDNTDPELVFVQLDTYWAYRGGQDAVELIRRYADRVILLHQKDFPADAAEPLNLYDGVVPPDQPITMETFMQAKDPATFTEVGTGVLPIQDIIDTADAAPRLDYILLEQDHSQHDEFSSIKISRDAFARYRGISWQ</sequence>
<name>A0A516Q1Q7_9ACTN</name>
<dbReference type="Gene3D" id="3.20.20.150">
    <property type="entry name" value="Divalent-metal-dependent TIM barrel enzymes"/>
    <property type="match status" value="1"/>
</dbReference>
<dbReference type="InterPro" id="IPR050312">
    <property type="entry name" value="IolE/XylAMocC-like"/>
</dbReference>
<feature type="domain" description="Xylose isomerase-like TIM barrel" evidence="1">
    <location>
        <begin position="52"/>
        <end position="289"/>
    </location>
</feature>
<dbReference type="RefSeq" id="WP_143987313.1">
    <property type="nucleotide sequence ID" value="NZ_CP041692.1"/>
</dbReference>
<evidence type="ECO:0000313" key="2">
    <source>
        <dbReference type="EMBL" id="QDP97354.1"/>
    </source>
</evidence>
<dbReference type="PANTHER" id="PTHR12110">
    <property type="entry name" value="HYDROXYPYRUVATE ISOMERASE"/>
    <property type="match status" value="1"/>
</dbReference>
<reference evidence="2 3" key="1">
    <citation type="submission" date="2019-07" db="EMBL/GenBank/DDBJ databases">
        <title>Microlunatus dokdonensis sp. nov. isolated from the rhizospheric soil of the wild plant Elymus tsukushiensis.</title>
        <authorList>
            <person name="Ghim S.-Y."/>
            <person name="Hwang Y.-J."/>
            <person name="Son J.-S."/>
            <person name="Shin J.-H."/>
        </authorList>
    </citation>
    <scope>NUCLEOTIDE SEQUENCE [LARGE SCALE GENOMIC DNA]</scope>
    <source>
        <strain evidence="2 3">KUDC0627</strain>
    </source>
</reference>
<evidence type="ECO:0000313" key="3">
    <source>
        <dbReference type="Proteomes" id="UP000319263"/>
    </source>
</evidence>
<protein>
    <submittedName>
        <fullName evidence="2">Sugar phosphate isomerase/epimerase</fullName>
    </submittedName>
</protein>
<accession>A0A516Q1Q7</accession>
<dbReference type="AlphaFoldDB" id="A0A516Q1Q7"/>
<gene>
    <name evidence="2" type="ORF">FOE78_16775</name>
</gene>
<proteinExistence type="predicted"/>